<dbReference type="Proteomes" id="UP000612893">
    <property type="component" value="Unassembled WGS sequence"/>
</dbReference>
<evidence type="ECO:0000313" key="4">
    <source>
        <dbReference type="EMBL" id="MBJ7597847.1"/>
    </source>
</evidence>
<dbReference type="PANTHER" id="PTHR32022">
    <property type="entry name" value="D-GLUTAMATE CYCLASE, MITOCHONDRIAL"/>
    <property type="match status" value="1"/>
</dbReference>
<dbReference type="Gene3D" id="3.30.2040.10">
    <property type="entry name" value="PSTPO5379-like domain"/>
    <property type="match status" value="1"/>
</dbReference>
<proteinExistence type="inferred from homology"/>
<feature type="region of interest" description="Disordered" evidence="3">
    <location>
        <begin position="254"/>
        <end position="276"/>
    </location>
</feature>
<dbReference type="Pfam" id="PF07286">
    <property type="entry name" value="D-Glu_cyclase"/>
    <property type="match status" value="1"/>
</dbReference>
<dbReference type="InterPro" id="IPR038021">
    <property type="entry name" value="Putative_hydro-lyase"/>
</dbReference>
<keyword evidence="5" id="KW-1185">Reference proteome</keyword>
<dbReference type="RefSeq" id="WP_338200391.1">
    <property type="nucleotide sequence ID" value="NZ_JAEKNR010000082.1"/>
</dbReference>
<dbReference type="AlphaFoldDB" id="A0A934NCY0"/>
<comment type="caution">
    <text evidence="4">The sequence shown here is derived from an EMBL/GenBank/DDBJ whole genome shotgun (WGS) entry which is preliminary data.</text>
</comment>
<accession>A0A934NCY0</accession>
<dbReference type="NCBIfam" id="NF003969">
    <property type="entry name" value="PRK05463.1"/>
    <property type="match status" value="1"/>
</dbReference>
<dbReference type="PIRSF" id="PIRSF029755">
    <property type="entry name" value="UCP029755"/>
    <property type="match status" value="1"/>
</dbReference>
<protein>
    <submittedName>
        <fullName evidence="4">Hydro-lyase</fullName>
    </submittedName>
</protein>
<organism evidence="4 5">
    <name type="scientific">Candidatus Nephthysia bennettiae</name>
    <dbReference type="NCBI Taxonomy" id="3127016"/>
    <lineage>
        <taxon>Bacteria</taxon>
        <taxon>Bacillati</taxon>
        <taxon>Candidatus Dormiibacterota</taxon>
        <taxon>Candidatus Dormibacteria</taxon>
        <taxon>Candidatus Dormibacterales</taxon>
        <taxon>Candidatus Dormibacteraceae</taxon>
        <taxon>Candidatus Nephthysia</taxon>
    </lineage>
</organism>
<dbReference type="Gene3D" id="3.40.1640.10">
    <property type="entry name" value="PSTPO5379-like"/>
    <property type="match status" value="1"/>
</dbReference>
<dbReference type="PANTHER" id="PTHR32022:SF10">
    <property type="entry name" value="D-GLUTAMATE CYCLASE, MITOCHONDRIAL"/>
    <property type="match status" value="1"/>
</dbReference>
<dbReference type="InterPro" id="IPR009906">
    <property type="entry name" value="D-Glu_cyclase"/>
</dbReference>
<evidence type="ECO:0000313" key="5">
    <source>
        <dbReference type="Proteomes" id="UP000612893"/>
    </source>
</evidence>
<comment type="similarity">
    <text evidence="1">Belongs to the D-glutamate cyclase family.</text>
</comment>
<gene>
    <name evidence="4" type="ORF">JF922_07145</name>
</gene>
<keyword evidence="2" id="KW-0456">Lyase</keyword>
<sequence>MLTVFHDPAELRQAARRGEWRQSTAGHCPAYQQVNLVILPSALAPEFASFCSRNPKPCPVIEVLPPGEWSPALSAPGADIRTDVPGYRVYERGRLREKPGDLLSLWREDLTSFLLGCSHTFEHALSEAGVSLRHVENGTTVPMFLSSLPCRPAGRFRGRMVVTMRPVPPTQLPLVLEISARYPHAHGLPLHVGDPAAIGIGDLNRPDFGDPVPIESGEIPVFWGCGVTPQAVLREAEVELVISHEPGRMFVTDLPREVPPGVAPPRAVATPGETGC</sequence>
<evidence type="ECO:0000256" key="1">
    <source>
        <dbReference type="ARBA" id="ARBA00007896"/>
    </source>
</evidence>
<name>A0A934NCY0_9BACT</name>
<feature type="compositionally biased region" description="Low complexity" evidence="3">
    <location>
        <begin position="264"/>
        <end position="276"/>
    </location>
</feature>
<dbReference type="HAMAP" id="MF_01830">
    <property type="entry name" value="Hydro_lyase"/>
    <property type="match status" value="1"/>
</dbReference>
<evidence type="ECO:0000256" key="2">
    <source>
        <dbReference type="ARBA" id="ARBA00023239"/>
    </source>
</evidence>
<dbReference type="InterPro" id="IPR016938">
    <property type="entry name" value="UPF0317"/>
</dbReference>
<dbReference type="SUPFAM" id="SSF160920">
    <property type="entry name" value="PSTPO5379-like"/>
    <property type="match status" value="1"/>
</dbReference>
<dbReference type="GO" id="GO:0016829">
    <property type="term" value="F:lyase activity"/>
    <property type="evidence" value="ECO:0007669"/>
    <property type="project" value="UniProtKB-KW"/>
</dbReference>
<reference evidence="4" key="1">
    <citation type="submission" date="2020-10" db="EMBL/GenBank/DDBJ databases">
        <title>Ca. Dormibacterota MAGs.</title>
        <authorList>
            <person name="Montgomery K."/>
        </authorList>
    </citation>
    <scope>NUCLEOTIDE SEQUENCE [LARGE SCALE GENOMIC DNA]</scope>
    <source>
        <strain evidence="4">SC8812_S17_10</strain>
    </source>
</reference>
<evidence type="ECO:0000256" key="3">
    <source>
        <dbReference type="SAM" id="MobiDB-lite"/>
    </source>
</evidence>
<dbReference type="FunFam" id="3.30.2040.10:FF:000001">
    <property type="entry name" value="D-glutamate cyclase, mitochondrial"/>
    <property type="match status" value="1"/>
</dbReference>
<dbReference type="EMBL" id="JAEKNR010000082">
    <property type="protein sequence ID" value="MBJ7597847.1"/>
    <property type="molecule type" value="Genomic_DNA"/>
</dbReference>